<dbReference type="GO" id="GO:0046872">
    <property type="term" value="F:metal ion binding"/>
    <property type="evidence" value="ECO:0007669"/>
    <property type="project" value="UniProtKB-KW"/>
</dbReference>
<feature type="region of interest" description="Disordered" evidence="7">
    <location>
        <begin position="1"/>
        <end position="22"/>
    </location>
</feature>
<keyword evidence="1" id="KW-0479">Metal-binding</keyword>
<dbReference type="PANTHER" id="PTHR36206:SF12">
    <property type="entry name" value="ASPERCRYPTIN BIOSYNTHESIS CLUSTER-SPECIFIC TRANSCRIPTION REGULATOR ATNN-RELATED"/>
    <property type="match status" value="1"/>
</dbReference>
<keyword evidence="3" id="KW-0805">Transcription regulation</keyword>
<evidence type="ECO:0000256" key="3">
    <source>
        <dbReference type="ARBA" id="ARBA00023015"/>
    </source>
</evidence>
<keyword evidence="2" id="KW-0862">Zinc</keyword>
<proteinExistence type="predicted"/>
<dbReference type="PANTHER" id="PTHR36206">
    <property type="entry name" value="ASPERCRYPTIN BIOSYNTHESIS CLUSTER-SPECIFIC TRANSCRIPTION REGULATOR ATNN-RELATED"/>
    <property type="match status" value="1"/>
</dbReference>
<dbReference type="EMBL" id="MSFL01000012">
    <property type="protein sequence ID" value="PWY82135.1"/>
    <property type="molecule type" value="Genomic_DNA"/>
</dbReference>
<evidence type="ECO:0000256" key="2">
    <source>
        <dbReference type="ARBA" id="ARBA00022833"/>
    </source>
</evidence>
<evidence type="ECO:0000256" key="6">
    <source>
        <dbReference type="ARBA" id="ARBA00023242"/>
    </source>
</evidence>
<dbReference type="RefSeq" id="XP_025399400.1">
    <property type="nucleotide sequence ID" value="XM_025545899.1"/>
</dbReference>
<comment type="caution">
    <text evidence="8">The sequence shown here is derived from an EMBL/GenBank/DDBJ whole genome shotgun (WGS) entry which is preliminary data.</text>
</comment>
<protein>
    <recommendedName>
        <fullName evidence="10">Zn(2)-C6 fungal-type domain-containing protein</fullName>
    </recommendedName>
</protein>
<feature type="non-terminal residue" evidence="8">
    <location>
        <position position="1"/>
    </location>
</feature>
<evidence type="ECO:0000256" key="4">
    <source>
        <dbReference type="ARBA" id="ARBA00023125"/>
    </source>
</evidence>
<keyword evidence="6" id="KW-0539">Nucleus</keyword>
<dbReference type="STRING" id="1448321.A0A317W897"/>
<dbReference type="VEuPathDB" id="FungiDB:BO70DRAFT_387242"/>
<dbReference type="AlphaFoldDB" id="A0A317W897"/>
<dbReference type="GeneID" id="37068136"/>
<evidence type="ECO:0008006" key="10">
    <source>
        <dbReference type="Google" id="ProtNLM"/>
    </source>
</evidence>
<dbReference type="InterPro" id="IPR021858">
    <property type="entry name" value="Fun_TF"/>
</dbReference>
<dbReference type="InterPro" id="IPR052360">
    <property type="entry name" value="Transcr_Regulatory_Proteins"/>
</dbReference>
<reference evidence="8 9" key="1">
    <citation type="submission" date="2016-12" db="EMBL/GenBank/DDBJ databases">
        <title>The genomes of Aspergillus section Nigri reveals drivers in fungal speciation.</title>
        <authorList>
            <consortium name="DOE Joint Genome Institute"/>
            <person name="Vesth T.C."/>
            <person name="Nybo J."/>
            <person name="Theobald S."/>
            <person name="Brandl J."/>
            <person name="Frisvad J.C."/>
            <person name="Nielsen K.F."/>
            <person name="Lyhne E.K."/>
            <person name="Kogle M.E."/>
            <person name="Kuo A."/>
            <person name="Riley R."/>
            <person name="Clum A."/>
            <person name="Nolan M."/>
            <person name="Lipzen A."/>
            <person name="Salamov A."/>
            <person name="Henrissat B."/>
            <person name="Wiebenga A."/>
            <person name="De Vries R.P."/>
            <person name="Grigoriev I.V."/>
            <person name="Mortensen U.H."/>
            <person name="Andersen M.R."/>
            <person name="Baker S.E."/>
        </authorList>
    </citation>
    <scope>NUCLEOTIDE SEQUENCE [LARGE SCALE GENOMIC DNA]</scope>
    <source>
        <strain evidence="8 9">CBS 117.55</strain>
    </source>
</reference>
<keyword evidence="9" id="KW-1185">Reference proteome</keyword>
<evidence type="ECO:0000256" key="1">
    <source>
        <dbReference type="ARBA" id="ARBA00022723"/>
    </source>
</evidence>
<evidence type="ECO:0000256" key="5">
    <source>
        <dbReference type="ARBA" id="ARBA00023163"/>
    </source>
</evidence>
<dbReference type="Proteomes" id="UP000247233">
    <property type="component" value="Unassembled WGS sequence"/>
</dbReference>
<name>A0A317W897_9EURO</name>
<evidence type="ECO:0000313" key="9">
    <source>
        <dbReference type="Proteomes" id="UP000247233"/>
    </source>
</evidence>
<evidence type="ECO:0000313" key="8">
    <source>
        <dbReference type="EMBL" id="PWY82135.1"/>
    </source>
</evidence>
<feature type="compositionally biased region" description="Polar residues" evidence="7">
    <location>
        <begin position="1"/>
        <end position="17"/>
    </location>
</feature>
<gene>
    <name evidence="8" type="ORF">BO70DRAFT_387242</name>
</gene>
<organism evidence="8 9">
    <name type="scientific">Aspergillus heteromorphus CBS 117.55</name>
    <dbReference type="NCBI Taxonomy" id="1448321"/>
    <lineage>
        <taxon>Eukaryota</taxon>
        <taxon>Fungi</taxon>
        <taxon>Dikarya</taxon>
        <taxon>Ascomycota</taxon>
        <taxon>Pezizomycotina</taxon>
        <taxon>Eurotiomycetes</taxon>
        <taxon>Eurotiomycetidae</taxon>
        <taxon>Eurotiales</taxon>
        <taxon>Aspergillaceae</taxon>
        <taxon>Aspergillus</taxon>
        <taxon>Aspergillus subgen. Circumdati</taxon>
    </lineage>
</organism>
<evidence type="ECO:0000256" key="7">
    <source>
        <dbReference type="SAM" id="MobiDB-lite"/>
    </source>
</evidence>
<dbReference type="Pfam" id="PF11951">
    <property type="entry name" value="Fungal_trans_2"/>
    <property type="match status" value="1"/>
</dbReference>
<dbReference type="GO" id="GO:0003677">
    <property type="term" value="F:DNA binding"/>
    <property type="evidence" value="ECO:0007669"/>
    <property type="project" value="UniProtKB-KW"/>
</dbReference>
<keyword evidence="4" id="KW-0238">DNA-binding</keyword>
<keyword evidence="5" id="KW-0804">Transcription</keyword>
<dbReference type="OrthoDB" id="2593732at2759"/>
<sequence>MHSESTGEQASRLNRSGQPRLRKWAPRAHTGCATCSCNKCTSTGRTCDGLQIMIIRRPPMVSYVMQMPSAWDYLGGEPVENESFHFFRSVTTINLAGLFDFGFWSYRLLQMSHQYPALWHAIAALAWLHRDFATDNTPMTVSRTRDAQKAAFALKQYNKSMKSMRELMSRAHLTRVDKLAILSTCIMYIGVAILQSYHHQAFQHIGSVIKLFHHWKLGIQVDEDDIEMGMMTACITQLDSLARPHLPSKQPAIPWTDNTITLIPSDRPFRSLPEAYVSLEVHFNRMIQFFTSLQNPSTDLSRPEQISHALSIKQTCLDDFAHWDRRIAGYLAIAPHEKDNKALNLLYLRRSLARISLSLDASKGELAYDEFLPDYTNMVALAARIQAALSLLRQYPRRECACESQVALHTAEALTSLERRTCSAAPPGSCSIGPWVCANHRVARLELENHTDHEIHAHAWTGEDLARGWPGTTFRVHLW</sequence>
<accession>A0A317W897</accession>